<dbReference type="GO" id="GO:2000214">
    <property type="term" value="P:regulation of L-proline metabolic process"/>
    <property type="evidence" value="ECO:0007669"/>
    <property type="project" value="EnsemblFungi"/>
</dbReference>
<dbReference type="Gene3D" id="1.20.5.340">
    <property type="match status" value="1"/>
</dbReference>
<keyword evidence="7 10" id="KW-0175">Coiled coil</keyword>
<dbReference type="OrthoDB" id="889336at2759"/>
<feature type="coiled-coil region" evidence="10">
    <location>
        <begin position="128"/>
        <end position="155"/>
    </location>
</feature>
<dbReference type="InterPro" id="IPR024461">
    <property type="entry name" value="CCDC90-like"/>
</dbReference>
<evidence type="ECO:0000256" key="2">
    <source>
        <dbReference type="ARBA" id="ARBA00004173"/>
    </source>
</evidence>
<dbReference type="HOGENOM" id="CLU_063283_2_0_1"/>
<dbReference type="GO" id="GO:0005743">
    <property type="term" value="C:mitochondrial inner membrane"/>
    <property type="evidence" value="ECO:0007669"/>
    <property type="project" value="EnsemblFungi"/>
</dbReference>
<evidence type="ECO:0000313" key="12">
    <source>
        <dbReference type="EMBL" id="EPS38518.1"/>
    </source>
</evidence>
<dbReference type="PANTHER" id="PTHR14360">
    <property type="entry name" value="PROTEIN FMP32, MITOCHONDRIAL"/>
    <property type="match status" value="1"/>
</dbReference>
<dbReference type="FunFam" id="1.20.5.340:FF:000018">
    <property type="entry name" value="Mitochondrial protein FMP32"/>
    <property type="match status" value="1"/>
</dbReference>
<dbReference type="GO" id="GO:0033617">
    <property type="term" value="P:mitochondrial respiratory chain complex IV assembly"/>
    <property type="evidence" value="ECO:0007669"/>
    <property type="project" value="EnsemblFungi"/>
</dbReference>
<evidence type="ECO:0000256" key="3">
    <source>
        <dbReference type="ARBA" id="ARBA00007224"/>
    </source>
</evidence>
<dbReference type="PANTHER" id="PTHR14360:SF1">
    <property type="entry name" value="PROTEIN FMP32, MITOCHONDRIAL"/>
    <property type="match status" value="1"/>
</dbReference>
<dbReference type="STRING" id="1284197.S8BGT0"/>
<evidence type="ECO:0000256" key="4">
    <source>
        <dbReference type="ARBA" id="ARBA00022692"/>
    </source>
</evidence>
<evidence type="ECO:0000313" key="13">
    <source>
        <dbReference type="Proteomes" id="UP000015100"/>
    </source>
</evidence>
<keyword evidence="6 11" id="KW-1133">Transmembrane helix</keyword>
<evidence type="ECO:0000256" key="9">
    <source>
        <dbReference type="ARBA" id="ARBA00023136"/>
    </source>
</evidence>
<organism evidence="12 13">
    <name type="scientific">Dactylellina haptotyla (strain CBS 200.50)</name>
    <name type="common">Nematode-trapping fungus</name>
    <name type="synonym">Monacrosporium haptotylum</name>
    <dbReference type="NCBI Taxonomy" id="1284197"/>
    <lineage>
        <taxon>Eukaryota</taxon>
        <taxon>Fungi</taxon>
        <taxon>Dikarya</taxon>
        <taxon>Ascomycota</taxon>
        <taxon>Pezizomycotina</taxon>
        <taxon>Orbiliomycetes</taxon>
        <taxon>Orbiliales</taxon>
        <taxon>Orbiliaceae</taxon>
        <taxon>Dactylellina</taxon>
    </lineage>
</organism>
<keyword evidence="13" id="KW-1185">Reference proteome</keyword>
<evidence type="ECO:0000256" key="7">
    <source>
        <dbReference type="ARBA" id="ARBA00023054"/>
    </source>
</evidence>
<keyword evidence="5" id="KW-0809">Transit peptide</keyword>
<name>S8BGT0_DACHA</name>
<evidence type="ECO:0000256" key="6">
    <source>
        <dbReference type="ARBA" id="ARBA00022989"/>
    </source>
</evidence>
<keyword evidence="4 11" id="KW-0812">Transmembrane</keyword>
<keyword evidence="8" id="KW-0496">Mitochondrion</keyword>
<evidence type="ECO:0000256" key="10">
    <source>
        <dbReference type="SAM" id="Coils"/>
    </source>
</evidence>
<gene>
    <name evidence="12" type="ORF">H072_7748</name>
</gene>
<reference evidence="12 13" key="1">
    <citation type="journal article" date="2013" name="PLoS Genet.">
        <title>Genomic mechanisms accounting for the adaptation to parasitism in nematode-trapping fungi.</title>
        <authorList>
            <person name="Meerupati T."/>
            <person name="Andersson K.M."/>
            <person name="Friman E."/>
            <person name="Kumar D."/>
            <person name="Tunlid A."/>
            <person name="Ahren D."/>
        </authorList>
    </citation>
    <scope>NUCLEOTIDE SEQUENCE [LARGE SCALE GENOMIC DNA]</scope>
    <source>
        <strain evidence="12 13">CBS 200.50</strain>
    </source>
</reference>
<sequence length="230" mass="26401">MSSARHLHTLVTPRRALTTVFLHRHPSPPVLPFLYPSYKSRNFGTTRNHAKDHHFDTLKVVERLKAEGFTEAQSVAIMRVLGDAIEESIQNLSRAMVLKEDQEKVTYAQKVDFAKLRHDLSTVSTSEILQTSTQYEHLTSEIDKLRSRLREEINRTQANVRLDLNLEKGRIREESSVHELKIKETDTRIETEMSQARAQLEAVKFSTLQWLIGVTTGTSAIILGVWRLLM</sequence>
<comment type="caution">
    <text evidence="12">The sequence shown here is derived from an EMBL/GenBank/DDBJ whole genome shotgun (WGS) entry which is preliminary data.</text>
</comment>
<dbReference type="Proteomes" id="UP000015100">
    <property type="component" value="Unassembled WGS sequence"/>
</dbReference>
<dbReference type="AlphaFoldDB" id="S8BGT0"/>
<dbReference type="EMBL" id="AQGS01000545">
    <property type="protein sequence ID" value="EPS38518.1"/>
    <property type="molecule type" value="Genomic_DNA"/>
</dbReference>
<evidence type="ECO:0000256" key="1">
    <source>
        <dbReference type="ARBA" id="ARBA00004167"/>
    </source>
</evidence>
<evidence type="ECO:0000256" key="8">
    <source>
        <dbReference type="ARBA" id="ARBA00023128"/>
    </source>
</evidence>
<dbReference type="OMA" id="MAYMRFR"/>
<evidence type="ECO:0000256" key="5">
    <source>
        <dbReference type="ARBA" id="ARBA00022946"/>
    </source>
</evidence>
<keyword evidence="9 11" id="KW-0472">Membrane</keyword>
<proteinExistence type="inferred from homology"/>
<dbReference type="eggNOG" id="KOG3156">
    <property type="taxonomic scope" value="Eukaryota"/>
</dbReference>
<reference evidence="13" key="2">
    <citation type="submission" date="2013-04" db="EMBL/GenBank/DDBJ databases">
        <title>Genomic mechanisms accounting for the adaptation to parasitism in nematode-trapping fungi.</title>
        <authorList>
            <person name="Ahren D.G."/>
        </authorList>
    </citation>
    <scope>NUCLEOTIDE SEQUENCE [LARGE SCALE GENOMIC DNA]</scope>
    <source>
        <strain evidence="13">CBS 200.50</strain>
    </source>
</reference>
<protein>
    <recommendedName>
        <fullName evidence="14">DUF1640 domain-containing protein</fullName>
    </recommendedName>
</protein>
<accession>S8BGT0</accession>
<evidence type="ECO:0000256" key="11">
    <source>
        <dbReference type="SAM" id="Phobius"/>
    </source>
</evidence>
<dbReference type="Pfam" id="PF07798">
    <property type="entry name" value="CCDC90-like"/>
    <property type="match status" value="1"/>
</dbReference>
<comment type="subcellular location">
    <subcellularLocation>
        <location evidence="1">Membrane</location>
        <topology evidence="1">Single-pass membrane protein</topology>
    </subcellularLocation>
    <subcellularLocation>
        <location evidence="2">Mitochondrion</location>
    </subcellularLocation>
</comment>
<comment type="similarity">
    <text evidence="3">Belongs to the CCDC90 family.</text>
</comment>
<feature type="transmembrane region" description="Helical" evidence="11">
    <location>
        <begin position="208"/>
        <end position="229"/>
    </location>
</feature>
<evidence type="ECO:0008006" key="14">
    <source>
        <dbReference type="Google" id="ProtNLM"/>
    </source>
</evidence>